<dbReference type="GO" id="GO:0046872">
    <property type="term" value="F:metal ion binding"/>
    <property type="evidence" value="ECO:0007669"/>
    <property type="project" value="UniProtKB-KW"/>
</dbReference>
<dbReference type="PANTHER" id="PTHR43344:SF13">
    <property type="entry name" value="PHOSPHATASE RV3661-RELATED"/>
    <property type="match status" value="1"/>
</dbReference>
<proteinExistence type="inferred from homology"/>
<gene>
    <name evidence="5" type="ORF">SAMN04489745_0584</name>
</gene>
<dbReference type="OrthoDB" id="25607at2"/>
<dbReference type="Gene3D" id="1.20.1440.100">
    <property type="entry name" value="SG protein - dephosphorylation function"/>
    <property type="match status" value="1"/>
</dbReference>
<dbReference type="GO" id="GO:0016787">
    <property type="term" value="F:hydrolase activity"/>
    <property type="evidence" value="ECO:0007669"/>
    <property type="project" value="UniProtKB-KW"/>
</dbReference>
<dbReference type="SUPFAM" id="SSF56784">
    <property type="entry name" value="HAD-like"/>
    <property type="match status" value="1"/>
</dbReference>
<dbReference type="Proteomes" id="UP000182652">
    <property type="component" value="Unassembled WGS sequence"/>
</dbReference>
<dbReference type="EMBL" id="FNSN01000003">
    <property type="protein sequence ID" value="SEB56297.1"/>
    <property type="molecule type" value="Genomic_DNA"/>
</dbReference>
<dbReference type="InterPro" id="IPR050582">
    <property type="entry name" value="HAD-like_SerB"/>
</dbReference>
<dbReference type="NCBIfam" id="TIGR01490">
    <property type="entry name" value="HAD-SF-IB-hyp1"/>
    <property type="match status" value="1"/>
</dbReference>
<organism evidence="5 6">
    <name type="scientific">Arthrobacter woluwensis</name>
    <dbReference type="NCBI Taxonomy" id="156980"/>
    <lineage>
        <taxon>Bacteria</taxon>
        <taxon>Bacillati</taxon>
        <taxon>Actinomycetota</taxon>
        <taxon>Actinomycetes</taxon>
        <taxon>Micrococcales</taxon>
        <taxon>Micrococcaceae</taxon>
        <taxon>Arthrobacter</taxon>
    </lineage>
</organism>
<keyword evidence="3 5" id="KW-0378">Hydrolase</keyword>
<dbReference type="AlphaFoldDB" id="A0A1H4KCZ1"/>
<evidence type="ECO:0000256" key="4">
    <source>
        <dbReference type="ARBA" id="ARBA00022842"/>
    </source>
</evidence>
<evidence type="ECO:0000313" key="5">
    <source>
        <dbReference type="EMBL" id="SEB56297.1"/>
    </source>
</evidence>
<comment type="similarity">
    <text evidence="1">Belongs to the HAD-like hydrolase superfamily. SerB family.</text>
</comment>
<evidence type="ECO:0000256" key="1">
    <source>
        <dbReference type="ARBA" id="ARBA00009184"/>
    </source>
</evidence>
<protein>
    <submittedName>
        <fullName evidence="5">HAD-superfamily subfamily IB hydrolase, TIGR01490</fullName>
    </submittedName>
</protein>
<sequence>MNQTAAYFDVDETLTHDVTLFSFLRHDAHTTGQTEQAETFLRELAARRAQGEPRESTNRYYYQWWKGRDVQKICDLAGNWWAGRLQKPDLFLRSDVLARYEWHSRQGHARILLSGSFVQLIEPLAAALDVTRVIATVPLTGQGRFTGEIGEPLIGDAKRTALLADARDHGIDLTTSHGYGDHRSDLPFLSVLGHPHLVTPPGKGWQDPDFPITIWPPTADMHPA</sequence>
<dbReference type="InterPro" id="IPR006385">
    <property type="entry name" value="HAD_hydro_SerB1"/>
</dbReference>
<name>A0A1H4KCZ1_9MICC</name>
<evidence type="ECO:0000313" key="6">
    <source>
        <dbReference type="Proteomes" id="UP000182652"/>
    </source>
</evidence>
<keyword evidence="6" id="KW-1185">Reference proteome</keyword>
<dbReference type="InterPro" id="IPR036412">
    <property type="entry name" value="HAD-like_sf"/>
</dbReference>
<evidence type="ECO:0000256" key="2">
    <source>
        <dbReference type="ARBA" id="ARBA00022723"/>
    </source>
</evidence>
<evidence type="ECO:0000256" key="3">
    <source>
        <dbReference type="ARBA" id="ARBA00022801"/>
    </source>
</evidence>
<dbReference type="NCBIfam" id="TIGR01488">
    <property type="entry name" value="HAD-SF-IB"/>
    <property type="match status" value="1"/>
</dbReference>
<dbReference type="InterPro" id="IPR023214">
    <property type="entry name" value="HAD_sf"/>
</dbReference>
<keyword evidence="2" id="KW-0479">Metal-binding</keyword>
<reference evidence="5 6" key="1">
    <citation type="submission" date="2016-10" db="EMBL/GenBank/DDBJ databases">
        <authorList>
            <person name="de Groot N.N."/>
        </authorList>
    </citation>
    <scope>NUCLEOTIDE SEQUENCE [LARGE SCALE GENOMIC DNA]</scope>
    <source>
        <strain evidence="5 6">DSM 10495</strain>
    </source>
</reference>
<dbReference type="STRING" id="156980.SAMN04489745_0584"/>
<dbReference type="RefSeq" id="WP_066213803.1">
    <property type="nucleotide sequence ID" value="NZ_FNSN01000003.1"/>
</dbReference>
<keyword evidence="4" id="KW-0460">Magnesium</keyword>
<dbReference type="PANTHER" id="PTHR43344">
    <property type="entry name" value="PHOSPHOSERINE PHOSPHATASE"/>
    <property type="match status" value="1"/>
</dbReference>
<dbReference type="Pfam" id="PF12710">
    <property type="entry name" value="HAD"/>
    <property type="match status" value="1"/>
</dbReference>
<accession>A0A1H4KCZ1</accession>
<dbReference type="Gene3D" id="3.40.50.1000">
    <property type="entry name" value="HAD superfamily/HAD-like"/>
    <property type="match status" value="1"/>
</dbReference>